<keyword evidence="3" id="KW-0862">Zinc</keyword>
<evidence type="ECO:0000256" key="1">
    <source>
        <dbReference type="ARBA" id="ARBA00022723"/>
    </source>
</evidence>
<feature type="compositionally biased region" description="Polar residues" evidence="5">
    <location>
        <begin position="1"/>
        <end position="20"/>
    </location>
</feature>
<dbReference type="EMBL" id="BFAA01000766">
    <property type="protein sequence ID" value="GCB73861.1"/>
    <property type="molecule type" value="Genomic_DNA"/>
</dbReference>
<keyword evidence="9" id="KW-1185">Reference proteome</keyword>
<sequence>MENNSSADNSATPSGTPSMDETSDITAADLPATCSNPSDLDCIICFSSFDNVFKLPKLLGCGHTFCLECLARINVSSENINSVACPMCRHTTPLPSGKGLPALDNNQALLSSLPSGMQSVPSIRFSRDKGKLYTKNSEPGSFLKPIHLSSVSMSLDVGQPTPRDTDSAPRHLDWLPFRSSCCYYVAIGFVLLFTVALVLSGIFLFVIMPTGPTGTNSGGRNSTAVQNGP</sequence>
<evidence type="ECO:0000256" key="5">
    <source>
        <dbReference type="SAM" id="MobiDB-lite"/>
    </source>
</evidence>
<name>A0A401PL92_SCYTO</name>
<dbReference type="InterPro" id="IPR027370">
    <property type="entry name" value="Znf-RING_euk"/>
</dbReference>
<dbReference type="OMA" id="CIFYGSI"/>
<keyword evidence="6" id="KW-0812">Transmembrane</keyword>
<dbReference type="PANTHER" id="PTHR22791">
    <property type="entry name" value="RING-TYPE DOMAIN-CONTAINING PROTEIN"/>
    <property type="match status" value="1"/>
</dbReference>
<dbReference type="InterPro" id="IPR001841">
    <property type="entry name" value="Znf_RING"/>
</dbReference>
<feature type="domain" description="RING-type" evidence="7">
    <location>
        <begin position="42"/>
        <end position="89"/>
    </location>
</feature>
<dbReference type="PROSITE" id="PS00518">
    <property type="entry name" value="ZF_RING_1"/>
    <property type="match status" value="1"/>
</dbReference>
<keyword evidence="1" id="KW-0479">Metal-binding</keyword>
<dbReference type="GO" id="GO:0016567">
    <property type="term" value="P:protein ubiquitination"/>
    <property type="evidence" value="ECO:0007669"/>
    <property type="project" value="TreeGrafter"/>
</dbReference>
<dbReference type="PANTHER" id="PTHR22791:SF1">
    <property type="entry name" value="RING FINGER PROTEIN 225"/>
    <property type="match status" value="1"/>
</dbReference>
<feature type="region of interest" description="Disordered" evidence="5">
    <location>
        <begin position="1"/>
        <end position="23"/>
    </location>
</feature>
<dbReference type="AlphaFoldDB" id="A0A401PL92"/>
<dbReference type="OrthoDB" id="342730at2759"/>
<feature type="transmembrane region" description="Helical" evidence="6">
    <location>
        <begin position="183"/>
        <end position="207"/>
    </location>
</feature>
<evidence type="ECO:0000313" key="9">
    <source>
        <dbReference type="Proteomes" id="UP000288216"/>
    </source>
</evidence>
<comment type="caution">
    <text evidence="8">The sequence shown here is derived from an EMBL/GenBank/DDBJ whole genome shotgun (WGS) entry which is preliminary data.</text>
</comment>
<keyword evidence="6" id="KW-0472">Membrane</keyword>
<keyword evidence="2 4" id="KW-0863">Zinc-finger</keyword>
<dbReference type="Proteomes" id="UP000288216">
    <property type="component" value="Unassembled WGS sequence"/>
</dbReference>
<dbReference type="InterPro" id="IPR017907">
    <property type="entry name" value="Znf_RING_CS"/>
</dbReference>
<dbReference type="GO" id="GO:0061630">
    <property type="term" value="F:ubiquitin protein ligase activity"/>
    <property type="evidence" value="ECO:0007669"/>
    <property type="project" value="TreeGrafter"/>
</dbReference>
<organism evidence="8 9">
    <name type="scientific">Scyliorhinus torazame</name>
    <name type="common">Cloudy catshark</name>
    <name type="synonym">Catulus torazame</name>
    <dbReference type="NCBI Taxonomy" id="75743"/>
    <lineage>
        <taxon>Eukaryota</taxon>
        <taxon>Metazoa</taxon>
        <taxon>Chordata</taxon>
        <taxon>Craniata</taxon>
        <taxon>Vertebrata</taxon>
        <taxon>Chondrichthyes</taxon>
        <taxon>Elasmobranchii</taxon>
        <taxon>Galeomorphii</taxon>
        <taxon>Galeoidea</taxon>
        <taxon>Carcharhiniformes</taxon>
        <taxon>Scyliorhinidae</taxon>
        <taxon>Scyliorhinus</taxon>
    </lineage>
</organism>
<dbReference type="InterPro" id="IPR013083">
    <property type="entry name" value="Znf_RING/FYVE/PHD"/>
</dbReference>
<dbReference type="STRING" id="75743.A0A401PL92"/>
<reference evidence="8 9" key="1">
    <citation type="journal article" date="2018" name="Nat. Ecol. Evol.">
        <title>Shark genomes provide insights into elasmobranch evolution and the origin of vertebrates.</title>
        <authorList>
            <person name="Hara Y"/>
            <person name="Yamaguchi K"/>
            <person name="Onimaru K"/>
            <person name="Kadota M"/>
            <person name="Koyanagi M"/>
            <person name="Keeley SD"/>
            <person name="Tatsumi K"/>
            <person name="Tanaka K"/>
            <person name="Motone F"/>
            <person name="Kageyama Y"/>
            <person name="Nozu R"/>
            <person name="Adachi N"/>
            <person name="Nishimura O"/>
            <person name="Nakagawa R"/>
            <person name="Tanegashima C"/>
            <person name="Kiyatake I"/>
            <person name="Matsumoto R"/>
            <person name="Murakumo K"/>
            <person name="Nishida K"/>
            <person name="Terakita A"/>
            <person name="Kuratani S"/>
            <person name="Sato K"/>
            <person name="Hyodo S Kuraku.S."/>
        </authorList>
    </citation>
    <scope>NUCLEOTIDE SEQUENCE [LARGE SCALE GENOMIC DNA]</scope>
</reference>
<evidence type="ECO:0000256" key="4">
    <source>
        <dbReference type="PROSITE-ProRule" id="PRU00175"/>
    </source>
</evidence>
<evidence type="ECO:0000256" key="6">
    <source>
        <dbReference type="SAM" id="Phobius"/>
    </source>
</evidence>
<evidence type="ECO:0000256" key="2">
    <source>
        <dbReference type="ARBA" id="ARBA00022771"/>
    </source>
</evidence>
<dbReference type="PROSITE" id="PS50089">
    <property type="entry name" value="ZF_RING_2"/>
    <property type="match status" value="1"/>
</dbReference>
<dbReference type="GO" id="GO:0008270">
    <property type="term" value="F:zinc ion binding"/>
    <property type="evidence" value="ECO:0007669"/>
    <property type="project" value="UniProtKB-KW"/>
</dbReference>
<evidence type="ECO:0000259" key="7">
    <source>
        <dbReference type="PROSITE" id="PS50089"/>
    </source>
</evidence>
<dbReference type="InterPro" id="IPR051435">
    <property type="entry name" value="RING_finger_E3_ubiq-ligases"/>
</dbReference>
<protein>
    <recommendedName>
        <fullName evidence="7">RING-type domain-containing protein</fullName>
    </recommendedName>
</protein>
<evidence type="ECO:0000313" key="8">
    <source>
        <dbReference type="EMBL" id="GCB73861.1"/>
    </source>
</evidence>
<dbReference type="Pfam" id="PF13445">
    <property type="entry name" value="zf-RING_UBOX"/>
    <property type="match status" value="1"/>
</dbReference>
<accession>A0A401PL92</accession>
<proteinExistence type="predicted"/>
<keyword evidence="6" id="KW-1133">Transmembrane helix</keyword>
<dbReference type="Gene3D" id="3.30.40.10">
    <property type="entry name" value="Zinc/RING finger domain, C3HC4 (zinc finger)"/>
    <property type="match status" value="1"/>
</dbReference>
<dbReference type="SUPFAM" id="SSF57850">
    <property type="entry name" value="RING/U-box"/>
    <property type="match status" value="1"/>
</dbReference>
<dbReference type="SMART" id="SM00184">
    <property type="entry name" value="RING"/>
    <property type="match status" value="1"/>
</dbReference>
<gene>
    <name evidence="8" type="ORF">scyTo_0002943</name>
</gene>
<evidence type="ECO:0000256" key="3">
    <source>
        <dbReference type="ARBA" id="ARBA00022833"/>
    </source>
</evidence>